<evidence type="ECO:0000256" key="2">
    <source>
        <dbReference type="RuleBase" id="RU362097"/>
    </source>
</evidence>
<feature type="compositionally biased region" description="Basic and acidic residues" evidence="4">
    <location>
        <begin position="477"/>
        <end position="488"/>
    </location>
</feature>
<evidence type="ECO:0000256" key="1">
    <source>
        <dbReference type="ARBA" id="ARBA00007613"/>
    </source>
</evidence>
<evidence type="ECO:0000256" key="4">
    <source>
        <dbReference type="SAM" id="MobiDB-lite"/>
    </source>
</evidence>
<dbReference type="Proteomes" id="UP001202134">
    <property type="component" value="Unassembled WGS sequence"/>
</dbReference>
<keyword evidence="2" id="KW-0564">Palmitate</keyword>
<keyword evidence="2" id="KW-0449">Lipoprotein</keyword>
<evidence type="ECO:0000313" key="5">
    <source>
        <dbReference type="EMBL" id="MCL1047854.1"/>
    </source>
</evidence>
<dbReference type="Gene3D" id="2.20.200.10">
    <property type="entry name" value="Outer membrane efflux proteins (OEP)"/>
    <property type="match status" value="1"/>
</dbReference>
<keyword evidence="2" id="KW-1134">Transmembrane beta strand</keyword>
<name>A0ABT0KVN6_9GAMM</name>
<keyword evidence="6" id="KW-1185">Reference proteome</keyword>
<reference evidence="5 6" key="1">
    <citation type="submission" date="2022-01" db="EMBL/GenBank/DDBJ databases">
        <title>Whole genome-based taxonomy of the Shewanellaceae.</title>
        <authorList>
            <person name="Martin-Rodriguez A.J."/>
        </authorList>
    </citation>
    <scope>NUCLEOTIDE SEQUENCE [LARGE SCALE GENOMIC DNA]</scope>
    <source>
        <strain evidence="5 6">DSM 24955</strain>
    </source>
</reference>
<proteinExistence type="inferred from homology"/>
<dbReference type="Pfam" id="PF02321">
    <property type="entry name" value="OEP"/>
    <property type="match status" value="2"/>
</dbReference>
<keyword evidence="3" id="KW-0175">Coiled coil</keyword>
<organism evidence="5 6">
    <name type="scientific">Shewanella electrodiphila</name>
    <dbReference type="NCBI Taxonomy" id="934143"/>
    <lineage>
        <taxon>Bacteria</taxon>
        <taxon>Pseudomonadati</taxon>
        <taxon>Pseudomonadota</taxon>
        <taxon>Gammaproteobacteria</taxon>
        <taxon>Alteromonadales</taxon>
        <taxon>Shewanellaceae</taxon>
        <taxon>Shewanella</taxon>
    </lineage>
</organism>
<comment type="similarity">
    <text evidence="1 2">Belongs to the outer membrane factor (OMF) (TC 1.B.17) family.</text>
</comment>
<comment type="caution">
    <text evidence="5">The sequence shown here is derived from an EMBL/GenBank/DDBJ whole genome shotgun (WGS) entry which is preliminary data.</text>
</comment>
<feature type="coiled-coil region" evidence="3">
    <location>
        <begin position="185"/>
        <end position="212"/>
    </location>
</feature>
<feature type="region of interest" description="Disordered" evidence="4">
    <location>
        <begin position="473"/>
        <end position="496"/>
    </location>
</feature>
<comment type="subcellular location">
    <subcellularLocation>
        <location evidence="2">Cell outer membrane</location>
        <topology evidence="2">Lipid-anchor</topology>
    </subcellularLocation>
</comment>
<dbReference type="RefSeq" id="WP_248957052.1">
    <property type="nucleotide sequence ID" value="NZ_JAKIKU010000020.1"/>
</dbReference>
<evidence type="ECO:0000313" key="6">
    <source>
        <dbReference type="Proteomes" id="UP001202134"/>
    </source>
</evidence>
<sequence length="496" mass="53802">MKMRNISLVIALLLGGCSMTPDYNAPESVGLDQVYLHAENADKAVIENDLWWQSFNDPQLDSLIAEVQQQNISIQIAAQRIQSAQSYETMVSSLKIPTVSLGAGAFDYRLSENDSLAGPAIGAEMIGKDHNGLMAGANVSWEVDLFGRLDALSDAASIRVQQAEILSQGVNTLITADVVHNYLQYRGAQARLAIAKRNINEQQQTLEMVQSLVNSGFGSELDLASARAALASVTASQTLFETAEKVHLYRMATLLGQHPRDIISRFEAAPLPTVTGQIPTGMPSDILKRRTDIALAEREMAAINAELGASIANQYPQFYLTASPGVVAESADDLFSSDSVGWAAGFGAKWTIFDGGRSSAMVDMQQSRFKQASLRYEHAVNAAFNEVETTLMSYGNSLRFYQQLNIAAAQTETAVEKANNLYKAGLIDYIQVLDAQRQDNTMQDAVVVAQLNIASNVIMVNKALGGDWNVANQESVTSDKDKDKDKESSQVNSSAD</sequence>
<dbReference type="InterPro" id="IPR003423">
    <property type="entry name" value="OMP_efflux"/>
</dbReference>
<gene>
    <name evidence="5" type="ORF">L2737_21360</name>
</gene>
<keyword evidence="2" id="KW-0812">Transmembrane</keyword>
<dbReference type="PANTHER" id="PTHR30203">
    <property type="entry name" value="OUTER MEMBRANE CATION EFFLUX PROTEIN"/>
    <property type="match status" value="1"/>
</dbReference>
<dbReference type="SUPFAM" id="SSF56954">
    <property type="entry name" value="Outer membrane efflux proteins (OEP)"/>
    <property type="match status" value="1"/>
</dbReference>
<evidence type="ECO:0000256" key="3">
    <source>
        <dbReference type="SAM" id="Coils"/>
    </source>
</evidence>
<dbReference type="PANTHER" id="PTHR30203:SF25">
    <property type="entry name" value="OUTER MEMBRANE PROTEIN-RELATED"/>
    <property type="match status" value="1"/>
</dbReference>
<dbReference type="NCBIfam" id="TIGR01845">
    <property type="entry name" value="outer_NodT"/>
    <property type="match status" value="1"/>
</dbReference>
<keyword evidence="2" id="KW-0472">Membrane</keyword>
<dbReference type="InterPro" id="IPR010131">
    <property type="entry name" value="MdtP/NodT-like"/>
</dbReference>
<protein>
    <submittedName>
        <fullName evidence="5">Efflux transporter outer membrane subunit</fullName>
    </submittedName>
</protein>
<accession>A0ABT0KVN6</accession>
<dbReference type="Gene3D" id="1.20.1600.10">
    <property type="entry name" value="Outer membrane efflux proteins (OEP)"/>
    <property type="match status" value="1"/>
</dbReference>
<dbReference type="EMBL" id="JAKIKU010000020">
    <property type="protein sequence ID" value="MCL1047854.1"/>
    <property type="molecule type" value="Genomic_DNA"/>
</dbReference>
<dbReference type="PROSITE" id="PS51257">
    <property type="entry name" value="PROKAR_LIPOPROTEIN"/>
    <property type="match status" value="1"/>
</dbReference>